<dbReference type="EMBL" id="OC928939">
    <property type="protein sequence ID" value="CAD7658003.1"/>
    <property type="molecule type" value="Genomic_DNA"/>
</dbReference>
<accession>A0A7R9QV69</accession>
<evidence type="ECO:0000313" key="2">
    <source>
        <dbReference type="Proteomes" id="UP000728032"/>
    </source>
</evidence>
<keyword evidence="2" id="KW-1185">Reference proteome</keyword>
<evidence type="ECO:0000313" key="1">
    <source>
        <dbReference type="EMBL" id="CAD7658003.1"/>
    </source>
</evidence>
<dbReference type="EMBL" id="CAJPVJ010014114">
    <property type="protein sequence ID" value="CAG2175189.1"/>
    <property type="molecule type" value="Genomic_DNA"/>
</dbReference>
<gene>
    <name evidence="1" type="ORF">ONB1V03_LOCUS14628</name>
</gene>
<name>A0A7R9QV69_9ACAR</name>
<dbReference type="AlphaFoldDB" id="A0A7R9QV69"/>
<reference evidence="1" key="1">
    <citation type="submission" date="2020-11" db="EMBL/GenBank/DDBJ databases">
        <authorList>
            <person name="Tran Van P."/>
        </authorList>
    </citation>
    <scope>NUCLEOTIDE SEQUENCE</scope>
</reference>
<dbReference type="Proteomes" id="UP000728032">
    <property type="component" value="Unassembled WGS sequence"/>
</dbReference>
<proteinExistence type="predicted"/>
<organism evidence="1">
    <name type="scientific">Oppiella nova</name>
    <dbReference type="NCBI Taxonomy" id="334625"/>
    <lineage>
        <taxon>Eukaryota</taxon>
        <taxon>Metazoa</taxon>
        <taxon>Ecdysozoa</taxon>
        <taxon>Arthropoda</taxon>
        <taxon>Chelicerata</taxon>
        <taxon>Arachnida</taxon>
        <taxon>Acari</taxon>
        <taxon>Acariformes</taxon>
        <taxon>Sarcoptiformes</taxon>
        <taxon>Oribatida</taxon>
        <taxon>Brachypylina</taxon>
        <taxon>Oppioidea</taxon>
        <taxon>Oppiidae</taxon>
        <taxon>Oppiella</taxon>
    </lineage>
</organism>
<protein>
    <submittedName>
        <fullName evidence="1">Uncharacterized protein</fullName>
    </submittedName>
</protein>
<sequence>MEDILTTLEWVKQVWEKVPPELKTAAPHVPTCIYNITNTITEYTKNISPLLKLCEYLRNGVSLDSDMAKGILDKCGKFISPHQEHILEGHLKKLADALLWSSALASSLCLISETIRLWNFWQQIKEARNICAESVSTRTRISAIFASIPAEIAKLDQFMIDMPDREVREIARIEAAEQIDKIRGILHEAHIEMQSLQFKVKNAKMALGKSRRDGVVSAVVSGAQATSTIVNLTLLASMANPYLVGFWKPYLCV</sequence>